<evidence type="ECO:0000256" key="1">
    <source>
        <dbReference type="SAM" id="MobiDB-lite"/>
    </source>
</evidence>
<sequence>MMGPAASVTHWRWRERPSFTFPHEAQTGVSYPHRTAGLEAVNLYQWPRRRPFIESADTGNEEAARQAGKRSR</sequence>
<evidence type="ECO:0000313" key="2">
    <source>
        <dbReference type="EMBL" id="OCT55724.1"/>
    </source>
</evidence>
<accession>A0A974BPC2</accession>
<organism evidence="2">
    <name type="scientific">Xenopus laevis</name>
    <name type="common">African clawed frog</name>
    <dbReference type="NCBI Taxonomy" id="8355"/>
    <lineage>
        <taxon>Eukaryota</taxon>
        <taxon>Metazoa</taxon>
        <taxon>Chordata</taxon>
        <taxon>Craniata</taxon>
        <taxon>Vertebrata</taxon>
        <taxon>Euteleostomi</taxon>
        <taxon>Amphibia</taxon>
        <taxon>Batrachia</taxon>
        <taxon>Anura</taxon>
        <taxon>Pipoidea</taxon>
        <taxon>Pipidae</taxon>
        <taxon>Xenopodinae</taxon>
        <taxon>Xenopus</taxon>
        <taxon>Xenopus</taxon>
    </lineage>
</organism>
<gene>
    <name evidence="2" type="ORF">XELAEV_18004536mg</name>
</gene>
<dbReference type="Proteomes" id="UP000694892">
    <property type="component" value="Unassembled WGS sequence"/>
</dbReference>
<dbReference type="AlphaFoldDB" id="A0A974BPC2"/>
<dbReference type="EMBL" id="KV475207">
    <property type="protein sequence ID" value="OCT55724.1"/>
    <property type="molecule type" value="Genomic_DNA"/>
</dbReference>
<protein>
    <submittedName>
        <fullName evidence="2">Uncharacterized protein</fullName>
    </submittedName>
</protein>
<name>A0A974BPC2_XENLA</name>
<feature type="region of interest" description="Disordered" evidence="1">
    <location>
        <begin position="52"/>
        <end position="72"/>
    </location>
</feature>
<reference evidence="2" key="1">
    <citation type="submission" date="2016-05" db="EMBL/GenBank/DDBJ databases">
        <title>WGS assembly of Xenopus laevis.</title>
        <authorList>
            <person name="Session A."/>
            <person name="Uno Y."/>
            <person name="Kwon T."/>
            <person name="Chapman J."/>
            <person name="Toyoda A."/>
            <person name="Takahashi S."/>
            <person name="Fukui A."/>
            <person name="Hikosaka A."/>
            <person name="Putnam N."/>
            <person name="Stites J."/>
            <person name="Van Heeringen S."/>
            <person name="Quigley I."/>
            <person name="Heinz S."/>
            <person name="Hellsten U."/>
            <person name="Lyons J."/>
            <person name="Suzuki A."/>
            <person name="Kondo M."/>
            <person name="Ogino H."/>
            <person name="Ochi H."/>
            <person name="Bogdanovic O."/>
            <person name="Lister R."/>
            <person name="Georgiou G."/>
            <person name="Paranjpe S."/>
            <person name="Van Kruijsbergen I."/>
            <person name="Mozaffari S."/>
            <person name="Shu S."/>
            <person name="Schmutz J."/>
            <person name="Jenkins J."/>
            <person name="Grimwood J."/>
            <person name="Carlson J."/>
            <person name="Mitros T."/>
            <person name="Simakov O."/>
            <person name="Heald R."/>
            <person name="Miller K."/>
            <person name="Haudenschild C."/>
            <person name="Kuroki Y."/>
            <person name="Tanaka T."/>
            <person name="Michiue T."/>
            <person name="Watanabe M."/>
            <person name="Kinoshita T."/>
            <person name="Ohta Y."/>
            <person name="Mawaribuchi S."/>
            <person name="Suzuki Y."/>
            <person name="Haramoto Y."/>
            <person name="Yamamoto T."/>
            <person name="Takagi C."/>
            <person name="Kitzman J."/>
            <person name="Shendure J."/>
            <person name="Nakayama T."/>
            <person name="Izutsu Y."/>
            <person name="Robert J."/>
            <person name="Dichmann D."/>
            <person name="Flajnik M."/>
            <person name="Houston D."/>
            <person name="Marcotte E."/>
            <person name="Wallingford J."/>
            <person name="Ito Y."/>
            <person name="Asashima M."/>
            <person name="Ueno N."/>
            <person name="Matsuda Y."/>
            <person name="Jan Veenstra G."/>
            <person name="Fujiyama A."/>
            <person name="Harland R."/>
            <person name="Taira M."/>
            <person name="Rokhsar D.S."/>
        </authorList>
    </citation>
    <scope>NUCLEOTIDE SEQUENCE</scope>
    <source>
        <strain evidence="2">J</strain>
        <tissue evidence="2">Blood</tissue>
    </source>
</reference>
<proteinExistence type="predicted"/>